<sequence length="220" mass="25581">MDKPAIYCVEGNIGSGKSTLLDTLRKKGISDISHRPIVYLQEPVSVWENIVSDDGKNMIELFYGNQEKYAFPFQMMAYISRLSMLQDAIRDCPNSVIICERSLLTDYFVFAKMLHACGKMSLEEYTIYKKWFFHFIKDIHIAGIVYIRTEPETAHARCSARAREGEDIDIAYLRDCHEAHDEWINSTEIPVLRLDGNPTHSDECYTMWTRDLHRFVNSHE</sequence>
<feature type="domain" description="Deoxynucleoside kinase" evidence="1">
    <location>
        <begin position="8"/>
        <end position="198"/>
    </location>
</feature>
<dbReference type="PANTHER" id="PTHR10513:SF35">
    <property type="entry name" value="DEOXYADENOSINE KINASE"/>
    <property type="match status" value="1"/>
</dbReference>
<dbReference type="SUPFAM" id="SSF52540">
    <property type="entry name" value="P-loop containing nucleoside triphosphate hydrolases"/>
    <property type="match status" value="1"/>
</dbReference>
<dbReference type="InterPro" id="IPR027417">
    <property type="entry name" value="P-loop_NTPase"/>
</dbReference>
<evidence type="ECO:0000313" key="2">
    <source>
        <dbReference type="EMBL" id="GAG07300.1"/>
    </source>
</evidence>
<dbReference type="GO" id="GO:0019136">
    <property type="term" value="F:deoxynucleoside kinase activity"/>
    <property type="evidence" value="ECO:0007669"/>
    <property type="project" value="InterPro"/>
</dbReference>
<dbReference type="EMBL" id="BARS01028340">
    <property type="protein sequence ID" value="GAG07300.1"/>
    <property type="molecule type" value="Genomic_DNA"/>
</dbReference>
<dbReference type="InterPro" id="IPR050566">
    <property type="entry name" value="Deoxyribonucleoside_kinase"/>
</dbReference>
<dbReference type="GO" id="GO:0005737">
    <property type="term" value="C:cytoplasm"/>
    <property type="evidence" value="ECO:0007669"/>
    <property type="project" value="TreeGrafter"/>
</dbReference>
<comment type="caution">
    <text evidence="2">The sequence shown here is derived from an EMBL/GenBank/DDBJ whole genome shotgun (WGS) entry which is preliminary data.</text>
</comment>
<dbReference type="GO" id="GO:0005524">
    <property type="term" value="F:ATP binding"/>
    <property type="evidence" value="ECO:0007669"/>
    <property type="project" value="InterPro"/>
</dbReference>
<proteinExistence type="predicted"/>
<dbReference type="Gene3D" id="3.40.50.300">
    <property type="entry name" value="P-loop containing nucleotide triphosphate hydrolases"/>
    <property type="match status" value="1"/>
</dbReference>
<name>X0UNP2_9ZZZZ</name>
<feature type="non-terminal residue" evidence="2">
    <location>
        <position position="220"/>
    </location>
</feature>
<evidence type="ECO:0000259" key="1">
    <source>
        <dbReference type="Pfam" id="PF01712"/>
    </source>
</evidence>
<dbReference type="InterPro" id="IPR002624">
    <property type="entry name" value="DCK/DGK"/>
</dbReference>
<accession>X0UNP2</accession>
<dbReference type="PIRSF" id="PIRSF000705">
    <property type="entry name" value="DNK"/>
    <property type="match status" value="1"/>
</dbReference>
<dbReference type="AlphaFoldDB" id="X0UNP2"/>
<dbReference type="CDD" id="cd01673">
    <property type="entry name" value="dNK"/>
    <property type="match status" value="1"/>
</dbReference>
<dbReference type="PANTHER" id="PTHR10513">
    <property type="entry name" value="DEOXYNUCLEOSIDE KINASE"/>
    <property type="match status" value="1"/>
</dbReference>
<dbReference type="InterPro" id="IPR031314">
    <property type="entry name" value="DNK_dom"/>
</dbReference>
<gene>
    <name evidence="2" type="ORF">S01H1_44429</name>
</gene>
<reference evidence="2" key="1">
    <citation type="journal article" date="2014" name="Front. Microbiol.">
        <title>High frequency of phylogenetically diverse reductive dehalogenase-homologous genes in deep subseafloor sedimentary metagenomes.</title>
        <authorList>
            <person name="Kawai M."/>
            <person name="Futagami T."/>
            <person name="Toyoda A."/>
            <person name="Takaki Y."/>
            <person name="Nishi S."/>
            <person name="Hori S."/>
            <person name="Arai W."/>
            <person name="Tsubouchi T."/>
            <person name="Morono Y."/>
            <person name="Uchiyama I."/>
            <person name="Ito T."/>
            <person name="Fujiyama A."/>
            <person name="Inagaki F."/>
            <person name="Takami H."/>
        </authorList>
    </citation>
    <scope>NUCLEOTIDE SEQUENCE</scope>
    <source>
        <strain evidence="2">Expedition CK06-06</strain>
    </source>
</reference>
<dbReference type="Pfam" id="PF01712">
    <property type="entry name" value="dNK"/>
    <property type="match status" value="1"/>
</dbReference>
<organism evidence="2">
    <name type="scientific">marine sediment metagenome</name>
    <dbReference type="NCBI Taxonomy" id="412755"/>
    <lineage>
        <taxon>unclassified sequences</taxon>
        <taxon>metagenomes</taxon>
        <taxon>ecological metagenomes</taxon>
    </lineage>
</organism>
<protein>
    <recommendedName>
        <fullName evidence="1">Deoxynucleoside kinase domain-containing protein</fullName>
    </recommendedName>
</protein>